<dbReference type="RefSeq" id="WP_155669781.1">
    <property type="nucleotide sequence ID" value="NZ_WOCA01000013.1"/>
</dbReference>
<evidence type="ECO:0000313" key="1">
    <source>
        <dbReference type="EMBL" id="MUK89694.1"/>
    </source>
</evidence>
<organism evidence="1 2">
    <name type="scientific">Ornithinibacillus caprae</name>
    <dbReference type="NCBI Taxonomy" id="2678566"/>
    <lineage>
        <taxon>Bacteria</taxon>
        <taxon>Bacillati</taxon>
        <taxon>Bacillota</taxon>
        <taxon>Bacilli</taxon>
        <taxon>Bacillales</taxon>
        <taxon>Bacillaceae</taxon>
        <taxon>Ornithinibacillus</taxon>
    </lineage>
</organism>
<protein>
    <submittedName>
        <fullName evidence="1">Uncharacterized protein</fullName>
    </submittedName>
</protein>
<dbReference type="Proteomes" id="UP000469125">
    <property type="component" value="Unassembled WGS sequence"/>
</dbReference>
<dbReference type="AlphaFoldDB" id="A0A6N8FMR8"/>
<name>A0A6N8FMR8_9BACI</name>
<comment type="caution">
    <text evidence="1">The sequence shown here is derived from an EMBL/GenBank/DDBJ whole genome shotgun (WGS) entry which is preliminary data.</text>
</comment>
<proteinExistence type="predicted"/>
<evidence type="ECO:0000313" key="2">
    <source>
        <dbReference type="Proteomes" id="UP000469125"/>
    </source>
</evidence>
<sequence length="81" mass="9526">MTVLFGTIEYFENEIKEILTITMNQAEHLSKMDVIKTIYEGLKSEISNDFVCEESFRKDCLHNLDSAYERMMNLKCPQLIK</sequence>
<accession>A0A6N8FMR8</accession>
<reference evidence="1 2" key="1">
    <citation type="submission" date="2019-11" db="EMBL/GenBank/DDBJ databases">
        <authorList>
            <person name="Li X."/>
        </authorList>
    </citation>
    <scope>NUCLEOTIDE SEQUENCE [LARGE SCALE GENOMIC DNA]</scope>
    <source>
        <strain evidence="1 2">L9</strain>
    </source>
</reference>
<gene>
    <name evidence="1" type="ORF">GMD78_15095</name>
</gene>
<dbReference type="EMBL" id="WOCA01000013">
    <property type="protein sequence ID" value="MUK89694.1"/>
    <property type="molecule type" value="Genomic_DNA"/>
</dbReference>
<keyword evidence="2" id="KW-1185">Reference proteome</keyword>